<dbReference type="PANTHER" id="PTHR19317">
    <property type="entry name" value="PRENYLATED RAB ACCEPTOR 1-RELATED"/>
    <property type="match status" value="1"/>
</dbReference>
<keyword evidence="4 6" id="KW-0472">Membrane</keyword>
<feature type="compositionally biased region" description="Polar residues" evidence="5">
    <location>
        <begin position="481"/>
        <end position="490"/>
    </location>
</feature>
<evidence type="ECO:0000256" key="1">
    <source>
        <dbReference type="ARBA" id="ARBA00004141"/>
    </source>
</evidence>
<keyword evidence="2 6" id="KW-0812">Transmembrane</keyword>
<feature type="compositionally biased region" description="Acidic residues" evidence="5">
    <location>
        <begin position="509"/>
        <end position="521"/>
    </location>
</feature>
<protein>
    <recommendedName>
        <fullName evidence="9">PRA1 family protein</fullName>
    </recommendedName>
</protein>
<name>A0A517KVZ8_9PEZI</name>
<feature type="compositionally biased region" description="Polar residues" evidence="5">
    <location>
        <begin position="315"/>
        <end position="326"/>
    </location>
</feature>
<gene>
    <name evidence="7" type="ORF">FKW77_003403</name>
</gene>
<organism evidence="7 8">
    <name type="scientific">Venturia effusa</name>
    <dbReference type="NCBI Taxonomy" id="50376"/>
    <lineage>
        <taxon>Eukaryota</taxon>
        <taxon>Fungi</taxon>
        <taxon>Dikarya</taxon>
        <taxon>Ascomycota</taxon>
        <taxon>Pezizomycotina</taxon>
        <taxon>Dothideomycetes</taxon>
        <taxon>Pleosporomycetidae</taxon>
        <taxon>Venturiales</taxon>
        <taxon>Venturiaceae</taxon>
        <taxon>Venturia</taxon>
    </lineage>
</organism>
<dbReference type="EMBL" id="CP042185">
    <property type="protein sequence ID" value="QDS67568.1"/>
    <property type="molecule type" value="Genomic_DNA"/>
</dbReference>
<reference evidence="7 8" key="1">
    <citation type="submission" date="2019-07" db="EMBL/GenBank/DDBJ databases">
        <title>Finished genome of Venturia effusa.</title>
        <authorList>
            <person name="Young C.A."/>
            <person name="Cox M.P."/>
            <person name="Ganley A.R.D."/>
            <person name="David W.J."/>
        </authorList>
    </citation>
    <scope>NUCLEOTIDE SEQUENCE [LARGE SCALE GENOMIC DNA]</scope>
    <source>
        <strain evidence="8">albino</strain>
    </source>
</reference>
<comment type="subcellular location">
    <subcellularLocation>
        <location evidence="1">Membrane</location>
        <topology evidence="1">Multi-pass membrane protein</topology>
    </subcellularLocation>
</comment>
<feature type="compositionally biased region" description="Basic and acidic residues" evidence="5">
    <location>
        <begin position="339"/>
        <end position="350"/>
    </location>
</feature>
<dbReference type="GO" id="GO:0016020">
    <property type="term" value="C:membrane"/>
    <property type="evidence" value="ECO:0007669"/>
    <property type="project" value="UniProtKB-SubCell"/>
</dbReference>
<feature type="transmembrane region" description="Helical" evidence="6">
    <location>
        <begin position="73"/>
        <end position="105"/>
    </location>
</feature>
<dbReference type="GO" id="GO:0005794">
    <property type="term" value="C:Golgi apparatus"/>
    <property type="evidence" value="ECO:0007669"/>
    <property type="project" value="TreeGrafter"/>
</dbReference>
<sequence>MAPSFTIPIDALTSRFNFAGRFDEARQTSIATRFSNLKPLGEFFNFALLSKPANFGEAQNRASYNLSYFSSNYAVVFLMFFIYSLLTNLTLLFVIVLVVGGMWGIGKLNGQDLDVGPIHATTGQLYGTLAIIAIPLTIFAGPIGTMLWLAGASGVTILGHAAFMDKPIDDEDRFLISQKRRSRLDSDELFFADGGTRHPRTYSDEHLAYGEDLYESGESYSGEEEGALVVMSRTHSQEHETIARRALERIDRAKARGKSAVTLTHEEIEALDRRFTRESPERERKRTSPKGSRSQASSQTAWTRQKGSRRASLLAPSSDSSKQRATTAAPKQKSSKSSKSKDRREEERHAPAPGFMVQGPGGASVYTPLGYGNAGRAPPFRRTASGEKRASPPESRGSSRSSSSASRHAPVQTQAPYPYYDSTRAPARTVSQEDYAYAQYQAHGSAAAPSNGRRVPSGGSSEVSYSNVYRRVPVPGIASRGRTQPSNSDTSIHHPSPIANEYAPSSGTSDEDEDEDSEDELAAAAPPVRVTRSRATAPATTTSRSSRDEDKGRRRKR</sequence>
<dbReference type="Proteomes" id="UP000316270">
    <property type="component" value="Chromosome 1"/>
</dbReference>
<keyword evidence="8" id="KW-1185">Reference proteome</keyword>
<dbReference type="OrthoDB" id="63113at2759"/>
<evidence type="ECO:0000256" key="5">
    <source>
        <dbReference type="SAM" id="MobiDB-lite"/>
    </source>
</evidence>
<dbReference type="Pfam" id="PF03208">
    <property type="entry name" value="PRA1"/>
    <property type="match status" value="1"/>
</dbReference>
<accession>A0A517KVZ8</accession>
<dbReference type="InterPro" id="IPR004895">
    <property type="entry name" value="Prenylated_rab_accept_PRA1"/>
</dbReference>
<feature type="compositionally biased region" description="Basic and acidic residues" evidence="5">
    <location>
        <begin position="545"/>
        <end position="557"/>
    </location>
</feature>
<keyword evidence="3 6" id="KW-1133">Transmembrane helix</keyword>
<evidence type="ECO:0000256" key="4">
    <source>
        <dbReference type="ARBA" id="ARBA00023136"/>
    </source>
</evidence>
<evidence type="ECO:0000256" key="2">
    <source>
        <dbReference type="ARBA" id="ARBA00022692"/>
    </source>
</evidence>
<feature type="compositionally biased region" description="Polar residues" evidence="5">
    <location>
        <begin position="289"/>
        <end position="305"/>
    </location>
</feature>
<feature type="compositionally biased region" description="Low complexity" evidence="5">
    <location>
        <begin position="533"/>
        <end position="544"/>
    </location>
</feature>
<evidence type="ECO:0000313" key="8">
    <source>
        <dbReference type="Proteomes" id="UP000316270"/>
    </source>
</evidence>
<evidence type="ECO:0008006" key="9">
    <source>
        <dbReference type="Google" id="ProtNLM"/>
    </source>
</evidence>
<feature type="compositionally biased region" description="Low complexity" evidence="5">
    <location>
        <begin position="392"/>
        <end position="410"/>
    </location>
</feature>
<feature type="compositionally biased region" description="Polar residues" evidence="5">
    <location>
        <begin position="458"/>
        <end position="467"/>
    </location>
</feature>
<evidence type="ECO:0000313" key="7">
    <source>
        <dbReference type="EMBL" id="QDS67568.1"/>
    </source>
</evidence>
<evidence type="ECO:0000256" key="6">
    <source>
        <dbReference type="SAM" id="Phobius"/>
    </source>
</evidence>
<dbReference type="AlphaFoldDB" id="A0A517KVZ8"/>
<dbReference type="PANTHER" id="PTHR19317:SF0">
    <property type="entry name" value="PRENYLATED RAB ACCEPTOR PROTEIN 1"/>
    <property type="match status" value="1"/>
</dbReference>
<evidence type="ECO:0000256" key="3">
    <source>
        <dbReference type="ARBA" id="ARBA00022989"/>
    </source>
</evidence>
<feature type="compositionally biased region" description="Basic and acidic residues" evidence="5">
    <location>
        <begin position="271"/>
        <end position="286"/>
    </location>
</feature>
<proteinExistence type="predicted"/>
<dbReference type="STRING" id="50376.A0A517KVZ8"/>
<feature type="transmembrane region" description="Helical" evidence="6">
    <location>
        <begin position="125"/>
        <end position="150"/>
    </location>
</feature>
<feature type="region of interest" description="Disordered" evidence="5">
    <location>
        <begin position="271"/>
        <end position="557"/>
    </location>
</feature>